<proteinExistence type="predicted"/>
<reference evidence="5 6" key="1">
    <citation type="submission" date="2018-05" db="EMBL/GenBank/DDBJ databases">
        <title>Rhodohalobacter halophilus gen. nov., sp. nov., a moderately halophilic member of the family Balneolaceae.</title>
        <authorList>
            <person name="Liu Z.-W."/>
        </authorList>
    </citation>
    <scope>NUCLEOTIDE SEQUENCE [LARGE SCALE GENOMIC DNA]</scope>
    <source>
        <strain evidence="5 6">8A47</strain>
    </source>
</reference>
<keyword evidence="6" id="KW-1185">Reference proteome</keyword>
<evidence type="ECO:0000256" key="1">
    <source>
        <dbReference type="ARBA" id="ARBA00023015"/>
    </source>
</evidence>
<dbReference type="Gene3D" id="1.10.10.60">
    <property type="entry name" value="Homeodomain-like"/>
    <property type="match status" value="1"/>
</dbReference>
<keyword evidence="3" id="KW-0804">Transcription</keyword>
<organism evidence="5 6">
    <name type="scientific">Rhodohalobacter mucosus</name>
    <dbReference type="NCBI Taxonomy" id="2079485"/>
    <lineage>
        <taxon>Bacteria</taxon>
        <taxon>Pseudomonadati</taxon>
        <taxon>Balneolota</taxon>
        <taxon>Balneolia</taxon>
        <taxon>Balneolales</taxon>
        <taxon>Balneolaceae</taxon>
        <taxon>Rhodohalobacter</taxon>
    </lineage>
</organism>
<dbReference type="Proteomes" id="UP000245533">
    <property type="component" value="Unassembled WGS sequence"/>
</dbReference>
<dbReference type="RefSeq" id="WP_109644969.1">
    <property type="nucleotide sequence ID" value="NZ_QGGB01000003.1"/>
</dbReference>
<dbReference type="SMART" id="SM00342">
    <property type="entry name" value="HTH_ARAC"/>
    <property type="match status" value="1"/>
</dbReference>
<dbReference type="PROSITE" id="PS01124">
    <property type="entry name" value="HTH_ARAC_FAMILY_2"/>
    <property type="match status" value="1"/>
</dbReference>
<keyword evidence="1" id="KW-0805">Transcription regulation</keyword>
<feature type="domain" description="HTH araC/xylS-type" evidence="4">
    <location>
        <begin position="97"/>
        <end position="176"/>
    </location>
</feature>
<protein>
    <submittedName>
        <fullName evidence="5">AraC family transcriptional regulator</fullName>
    </submittedName>
</protein>
<dbReference type="PANTHER" id="PTHR43280:SF2">
    <property type="entry name" value="HTH-TYPE TRANSCRIPTIONAL REGULATOR EXSA"/>
    <property type="match status" value="1"/>
</dbReference>
<dbReference type="GO" id="GO:0043565">
    <property type="term" value="F:sequence-specific DNA binding"/>
    <property type="evidence" value="ECO:0007669"/>
    <property type="project" value="InterPro"/>
</dbReference>
<evidence type="ECO:0000256" key="3">
    <source>
        <dbReference type="ARBA" id="ARBA00023163"/>
    </source>
</evidence>
<evidence type="ECO:0000313" key="6">
    <source>
        <dbReference type="Proteomes" id="UP000245533"/>
    </source>
</evidence>
<dbReference type="Pfam" id="PF12833">
    <property type="entry name" value="HTH_18"/>
    <property type="match status" value="1"/>
</dbReference>
<comment type="caution">
    <text evidence="5">The sequence shown here is derived from an EMBL/GenBank/DDBJ whole genome shotgun (WGS) entry which is preliminary data.</text>
</comment>
<dbReference type="SUPFAM" id="SSF46689">
    <property type="entry name" value="Homeodomain-like"/>
    <property type="match status" value="1"/>
</dbReference>
<dbReference type="PANTHER" id="PTHR43280">
    <property type="entry name" value="ARAC-FAMILY TRANSCRIPTIONAL REGULATOR"/>
    <property type="match status" value="1"/>
</dbReference>
<evidence type="ECO:0000313" key="5">
    <source>
        <dbReference type="EMBL" id="PWN07359.1"/>
    </source>
</evidence>
<dbReference type="OrthoDB" id="952277at2"/>
<keyword evidence="2" id="KW-0238">DNA-binding</keyword>
<dbReference type="GO" id="GO:0003700">
    <property type="term" value="F:DNA-binding transcription factor activity"/>
    <property type="evidence" value="ECO:0007669"/>
    <property type="project" value="InterPro"/>
</dbReference>
<evidence type="ECO:0000259" key="4">
    <source>
        <dbReference type="PROSITE" id="PS01124"/>
    </source>
</evidence>
<dbReference type="InterPro" id="IPR018060">
    <property type="entry name" value="HTH_AraC"/>
</dbReference>
<accession>A0A316TVK3</accession>
<name>A0A316TVK3_9BACT</name>
<sequence>MKIAIKNMVCPRCIESVAGILADMSIPVEEVDLGFAHTARKLTDNELHLLDQKLLSKGFERVEDRESELVNLVRAMLIRYIDHVENSENPNKLSVFISEHTSYNYSYLSNVFSDQTGITIETCLIRLKIERVKELLHFRKWTLSEIAWKLKYSSVQYLSNQFKKVTGQTVTEYLRANISGRKALDQI</sequence>
<dbReference type="InterPro" id="IPR009057">
    <property type="entry name" value="Homeodomain-like_sf"/>
</dbReference>
<evidence type="ECO:0000256" key="2">
    <source>
        <dbReference type="ARBA" id="ARBA00023125"/>
    </source>
</evidence>
<gene>
    <name evidence="5" type="ORF">DDZ15_03585</name>
</gene>
<dbReference type="EMBL" id="QGGB01000003">
    <property type="protein sequence ID" value="PWN07359.1"/>
    <property type="molecule type" value="Genomic_DNA"/>
</dbReference>
<dbReference type="AlphaFoldDB" id="A0A316TVK3"/>